<dbReference type="Proteomes" id="UP000008068">
    <property type="component" value="Unassembled WGS sequence"/>
</dbReference>
<dbReference type="EMBL" id="GL379794">
    <property type="protein sequence ID" value="EGT58074.1"/>
    <property type="molecule type" value="Genomic_DNA"/>
</dbReference>
<dbReference type="eggNOG" id="ENOG502TIF2">
    <property type="taxonomic scope" value="Eukaryota"/>
</dbReference>
<feature type="chain" id="PRO_5003404010" evidence="1">
    <location>
        <begin position="25"/>
        <end position="94"/>
    </location>
</feature>
<protein>
    <submittedName>
        <fullName evidence="2">Uncharacterized protein</fullName>
    </submittedName>
</protein>
<dbReference type="OMA" id="AVFRMGK"/>
<keyword evidence="3" id="KW-1185">Reference proteome</keyword>
<feature type="signal peptide" evidence="1">
    <location>
        <begin position="1"/>
        <end position="24"/>
    </location>
</feature>
<dbReference type="FunCoup" id="G0MGV6">
    <property type="interactions" value="1877"/>
</dbReference>
<name>G0MGV6_CAEBE</name>
<evidence type="ECO:0000313" key="3">
    <source>
        <dbReference type="Proteomes" id="UP000008068"/>
    </source>
</evidence>
<dbReference type="GO" id="GO:0061096">
    <property type="term" value="P:negative regulation of turning behavior involved in mating"/>
    <property type="evidence" value="ECO:0007669"/>
    <property type="project" value="EnsemblMetazoa"/>
</dbReference>
<reference evidence="3" key="1">
    <citation type="submission" date="2011-07" db="EMBL/GenBank/DDBJ databases">
        <authorList>
            <consortium name="Caenorhabditis brenneri Sequencing and Analysis Consortium"/>
            <person name="Wilson R.K."/>
        </authorList>
    </citation>
    <scope>NUCLEOTIDE SEQUENCE [LARGE SCALE GENOMIC DNA]</scope>
    <source>
        <strain evidence="3">PB2801</strain>
    </source>
</reference>
<sequence>MGYSHSRVFVALVLLSMLIAVCMAAPPAAPSQDVDNTSDDYPFFEEDTLGMTDDGSDGPHEEKRAVFRMGKRAMMRFGKRAVMRFGKRSVFRLG</sequence>
<organism evidence="3">
    <name type="scientific">Caenorhabditis brenneri</name>
    <name type="common">Nematode worm</name>
    <dbReference type="NCBI Taxonomy" id="135651"/>
    <lineage>
        <taxon>Eukaryota</taxon>
        <taxon>Metazoa</taxon>
        <taxon>Ecdysozoa</taxon>
        <taxon>Nematoda</taxon>
        <taxon>Chromadorea</taxon>
        <taxon>Rhabditida</taxon>
        <taxon>Rhabditina</taxon>
        <taxon>Rhabditomorpha</taxon>
        <taxon>Rhabditoidea</taxon>
        <taxon>Rhabditidae</taxon>
        <taxon>Peloderinae</taxon>
        <taxon>Caenorhabditis</taxon>
    </lineage>
</organism>
<dbReference type="HOGENOM" id="CLU_2374667_0_0_1"/>
<dbReference type="STRING" id="135651.G0MGV6"/>
<dbReference type="OrthoDB" id="5835927at2759"/>
<evidence type="ECO:0000313" key="2">
    <source>
        <dbReference type="EMBL" id="EGT58074.1"/>
    </source>
</evidence>
<evidence type="ECO:0000256" key="1">
    <source>
        <dbReference type="SAM" id="SignalP"/>
    </source>
</evidence>
<dbReference type="InParanoid" id="G0MGV6"/>
<keyword evidence="1" id="KW-0732">Signal</keyword>
<accession>G0MGV6</accession>
<dbReference type="AlphaFoldDB" id="G0MGV6"/>
<gene>
    <name evidence="2" type="ORF">CAEBREN_14777</name>
</gene>
<proteinExistence type="predicted"/>